<organism evidence="2 3">
    <name type="scientific">Symbiodinium pilosum</name>
    <name type="common">Dinoflagellate</name>
    <dbReference type="NCBI Taxonomy" id="2952"/>
    <lineage>
        <taxon>Eukaryota</taxon>
        <taxon>Sar</taxon>
        <taxon>Alveolata</taxon>
        <taxon>Dinophyceae</taxon>
        <taxon>Suessiales</taxon>
        <taxon>Symbiodiniaceae</taxon>
        <taxon>Symbiodinium</taxon>
    </lineage>
</organism>
<dbReference type="AlphaFoldDB" id="A0A812QZT1"/>
<feature type="domain" description="Beta-lactamase-related" evidence="1">
    <location>
        <begin position="127"/>
        <end position="504"/>
    </location>
</feature>
<dbReference type="EMBL" id="CAJNIZ010018557">
    <property type="protein sequence ID" value="CAE7411736.1"/>
    <property type="molecule type" value="Genomic_DNA"/>
</dbReference>
<reference evidence="2" key="1">
    <citation type="submission" date="2021-02" db="EMBL/GenBank/DDBJ databases">
        <authorList>
            <person name="Dougan E. K."/>
            <person name="Rhodes N."/>
            <person name="Thang M."/>
            <person name="Chan C."/>
        </authorList>
    </citation>
    <scope>NUCLEOTIDE SEQUENCE</scope>
</reference>
<proteinExistence type="predicted"/>
<dbReference type="Pfam" id="PF00144">
    <property type="entry name" value="Beta-lactamase"/>
    <property type="match status" value="1"/>
</dbReference>
<accession>A0A812QZT1</accession>
<evidence type="ECO:0000259" key="1">
    <source>
        <dbReference type="Pfam" id="PF00144"/>
    </source>
</evidence>
<dbReference type="Proteomes" id="UP000649617">
    <property type="component" value="Unassembled WGS sequence"/>
</dbReference>
<dbReference type="OrthoDB" id="5946976at2759"/>
<dbReference type="SUPFAM" id="SSF56601">
    <property type="entry name" value="beta-lactamase/transpeptidase-like"/>
    <property type="match status" value="1"/>
</dbReference>
<evidence type="ECO:0000313" key="3">
    <source>
        <dbReference type="Proteomes" id="UP000649617"/>
    </source>
</evidence>
<gene>
    <name evidence="2" type="ORF">SPIL2461_LOCUS10142</name>
</gene>
<dbReference type="PANTHER" id="PTHR43283">
    <property type="entry name" value="BETA-LACTAMASE-RELATED"/>
    <property type="match status" value="1"/>
</dbReference>
<protein>
    <recommendedName>
        <fullName evidence="1">Beta-lactamase-related domain-containing protein</fullName>
    </recommendedName>
</protein>
<name>A0A812QZT1_SYMPI</name>
<dbReference type="InterPro" id="IPR001466">
    <property type="entry name" value="Beta-lactam-related"/>
</dbReference>
<dbReference type="InterPro" id="IPR050789">
    <property type="entry name" value="Diverse_Enzym_Activities"/>
</dbReference>
<dbReference type="Gene3D" id="3.40.710.10">
    <property type="entry name" value="DD-peptidase/beta-lactamase superfamily"/>
    <property type="match status" value="1"/>
</dbReference>
<dbReference type="PANTHER" id="PTHR43283:SF3">
    <property type="entry name" value="BETA-LACTAMASE FAMILY PROTEIN (AFU_ORTHOLOGUE AFUA_5G07500)"/>
    <property type="match status" value="1"/>
</dbReference>
<evidence type="ECO:0000313" key="2">
    <source>
        <dbReference type="EMBL" id="CAE7411736.1"/>
    </source>
</evidence>
<keyword evidence="3" id="KW-1185">Reference proteome</keyword>
<dbReference type="InterPro" id="IPR012338">
    <property type="entry name" value="Beta-lactam/transpept-like"/>
</dbReference>
<feature type="non-terminal residue" evidence="2">
    <location>
        <position position="1"/>
    </location>
</feature>
<sequence>MAAIKAERKLCLHPARPRRHILKGACRKLLCSDARWCRDEKIPLCKAAKMYRVHGGDGHVVTSQRHSKVRQLPTPLRASVLKVGALQVPKKQDTSNVVQVARGLISLTSRSCPTVAGLNAQVMKETDELLHQKVSSGEAPGVISVVLRHGVLAHMDSYGYADLERQVPMRPDTIVRLYSMTKCIVSVALGICLEEGLVQLDDPVYKFVPEFAEVQVKSEDGNVMPANKPVTVLQLLTHTSGIGYGPMLGDEPECEAEERFLALIQRASLGRTSPNDVRAVRSLEHWCQELAKIPLQHQPGAQWLYSYSHDVVGRIIEVATGRNLDAFLAERITQPLGMVDTGFEIPRSKWHRTAAMYRFHEDGEFKQRLVRIDAPSVEANEWIVGNASPILSGGGSVDSMTGGMVSTAADYARFCLMLLRKGELDGTRILTSETVDLLCSNQLPTASGREDTWAFGTPGVGFGPVGSVSVKHPALEEALRPGEYGWGGMAGTAWTNDPDEDMVLLSFSLVAFDLSTEEVLRAGVRKAIAAFKQ</sequence>
<comment type="caution">
    <text evidence="2">The sequence shown here is derived from an EMBL/GenBank/DDBJ whole genome shotgun (WGS) entry which is preliminary data.</text>
</comment>